<keyword evidence="3 5" id="KW-1133">Transmembrane helix</keyword>
<comment type="caution">
    <text evidence="7">The sequence shown here is derived from an EMBL/GenBank/DDBJ whole genome shotgun (WGS) entry which is preliminary data.</text>
</comment>
<proteinExistence type="predicted"/>
<comment type="subcellular location">
    <subcellularLocation>
        <location evidence="1">Membrane</location>
        <topology evidence="1">Multi-pass membrane protein</topology>
    </subcellularLocation>
</comment>
<keyword evidence="2 5" id="KW-0812">Transmembrane</keyword>
<evidence type="ECO:0000256" key="2">
    <source>
        <dbReference type="ARBA" id="ARBA00022692"/>
    </source>
</evidence>
<evidence type="ECO:0000256" key="4">
    <source>
        <dbReference type="ARBA" id="ARBA00023136"/>
    </source>
</evidence>
<keyword evidence="8" id="KW-1185">Reference proteome</keyword>
<organism evidence="7 8">
    <name type="scientific">Geomicrobium sediminis</name>
    <dbReference type="NCBI Taxonomy" id="1347788"/>
    <lineage>
        <taxon>Bacteria</taxon>
        <taxon>Bacillati</taxon>
        <taxon>Bacillota</taxon>
        <taxon>Bacilli</taxon>
        <taxon>Bacillales</taxon>
        <taxon>Geomicrobium</taxon>
    </lineage>
</organism>
<feature type="transmembrane region" description="Helical" evidence="5">
    <location>
        <begin position="217"/>
        <end position="236"/>
    </location>
</feature>
<evidence type="ECO:0000259" key="6">
    <source>
        <dbReference type="Pfam" id="PF01061"/>
    </source>
</evidence>
<feature type="transmembrane region" description="Helical" evidence="5">
    <location>
        <begin position="21"/>
        <end position="42"/>
    </location>
</feature>
<feature type="domain" description="ABC-2 type transporter transmembrane" evidence="6">
    <location>
        <begin position="13"/>
        <end position="203"/>
    </location>
</feature>
<feature type="transmembrane region" description="Helical" evidence="5">
    <location>
        <begin position="167"/>
        <end position="183"/>
    </location>
</feature>
<dbReference type="RefSeq" id="WP_204695948.1">
    <property type="nucleotide sequence ID" value="NZ_JAFBEC010000002.1"/>
</dbReference>
<dbReference type="Pfam" id="PF01061">
    <property type="entry name" value="ABC2_membrane"/>
    <property type="match status" value="1"/>
</dbReference>
<feature type="transmembrane region" description="Helical" evidence="5">
    <location>
        <begin position="54"/>
        <end position="74"/>
    </location>
</feature>
<name>A0ABS2P947_9BACL</name>
<evidence type="ECO:0000256" key="1">
    <source>
        <dbReference type="ARBA" id="ARBA00004141"/>
    </source>
</evidence>
<evidence type="ECO:0000256" key="3">
    <source>
        <dbReference type="ARBA" id="ARBA00022989"/>
    </source>
</evidence>
<dbReference type="Proteomes" id="UP000741863">
    <property type="component" value="Unassembled WGS sequence"/>
</dbReference>
<dbReference type="EMBL" id="JAFBEC010000002">
    <property type="protein sequence ID" value="MBM7631925.1"/>
    <property type="molecule type" value="Genomic_DNA"/>
</dbReference>
<evidence type="ECO:0000313" key="7">
    <source>
        <dbReference type="EMBL" id="MBM7631925.1"/>
    </source>
</evidence>
<dbReference type="InterPro" id="IPR013525">
    <property type="entry name" value="ABC2_TM"/>
</dbReference>
<feature type="transmembrane region" description="Helical" evidence="5">
    <location>
        <begin position="130"/>
        <end position="155"/>
    </location>
</feature>
<sequence length="243" mass="27076">MKELATIRFIGIRMSRDFITMLLLLVVPIILITVFSIILGEAEGLTGTPIRDETVVLLVLGFQLFGGAITMNYVHQDLFAERKDRLLSLPMNTRLYGFTIMLAGIVYSIVLGTILIAYTALIFDVNWGNFMWALLVITLMSSLSSIICLVFTFSVNNFKIAERLSEVYGVGMILLAGMFFPMPDNALINMFNDYVNPLMLAYTTIDQVRSGGLSDGWLNAVLLSVLIIIAFGLLLLTGRRRMP</sequence>
<evidence type="ECO:0000313" key="8">
    <source>
        <dbReference type="Proteomes" id="UP000741863"/>
    </source>
</evidence>
<protein>
    <submittedName>
        <fullName evidence="7">ABC-2 type transport system permease protein</fullName>
    </submittedName>
</protein>
<evidence type="ECO:0000256" key="5">
    <source>
        <dbReference type="SAM" id="Phobius"/>
    </source>
</evidence>
<accession>A0ABS2P947</accession>
<gene>
    <name evidence="7" type="ORF">JOD17_001017</name>
</gene>
<feature type="transmembrane region" description="Helical" evidence="5">
    <location>
        <begin position="95"/>
        <end position="118"/>
    </location>
</feature>
<reference evidence="7 8" key="1">
    <citation type="submission" date="2021-01" db="EMBL/GenBank/DDBJ databases">
        <title>Genomic Encyclopedia of Type Strains, Phase IV (KMG-IV): sequencing the most valuable type-strain genomes for metagenomic binning, comparative biology and taxonomic classification.</title>
        <authorList>
            <person name="Goeker M."/>
        </authorList>
    </citation>
    <scope>NUCLEOTIDE SEQUENCE [LARGE SCALE GENOMIC DNA]</scope>
    <source>
        <strain evidence="7 8">DSM 25540</strain>
    </source>
</reference>
<keyword evidence="4 5" id="KW-0472">Membrane</keyword>